<name>A0A022WH52_TRIRU</name>
<feature type="compositionally biased region" description="Basic residues" evidence="1">
    <location>
        <begin position="424"/>
        <end position="433"/>
    </location>
</feature>
<feature type="region of interest" description="Disordered" evidence="1">
    <location>
        <begin position="341"/>
        <end position="433"/>
    </location>
</feature>
<feature type="compositionally biased region" description="Basic and acidic residues" evidence="1">
    <location>
        <begin position="100"/>
        <end position="110"/>
    </location>
</feature>
<feature type="compositionally biased region" description="Low complexity" evidence="1">
    <location>
        <begin position="64"/>
        <end position="73"/>
    </location>
</feature>
<dbReference type="AlphaFoldDB" id="A0A022WH52"/>
<organism evidence="2">
    <name type="scientific">Trichophyton rubrum CBS 288.86</name>
    <dbReference type="NCBI Taxonomy" id="1215330"/>
    <lineage>
        <taxon>Eukaryota</taxon>
        <taxon>Fungi</taxon>
        <taxon>Dikarya</taxon>
        <taxon>Ascomycota</taxon>
        <taxon>Pezizomycotina</taxon>
        <taxon>Eurotiomycetes</taxon>
        <taxon>Eurotiomycetidae</taxon>
        <taxon>Onygenales</taxon>
        <taxon>Arthrodermataceae</taxon>
        <taxon>Trichophyton</taxon>
    </lineage>
</organism>
<protein>
    <submittedName>
        <fullName evidence="2">Uncharacterized protein</fullName>
    </submittedName>
</protein>
<sequence length="433" mass="48766">MDSRTPNPSVLAHNRYQQAHDDTYPMAADYYNNHPYSRASSRHHGPPPAGQSVPGQGYGPGYYPPGQAKGAPYLEPRPKESGRHRRSYSTGGEARHRGRSRYDEYDEAPRRGNHRHKTSSRYTHSVSPPSRSPSPLRPRKSLGDHALEALGFMGAMDGSRRQGDRGQRRHYEYDDDHRDHRGHDQHRGYDNHRYDYDDRRQDSSRGRNYHNTSTSSDPRAHGYRDDPNKALQNTITAALTAGVLEAYRARNDPGDWTGEKGKRVLAAVASAGGTEKVLDRGGASKSTKRHIIESTLAGLASSHLVGGESRRHRSHSESHGRTNTGATAALLAAAGKKAFEHYQSRSRESGKYDYYSDDGRQGRSGRSNRKRSKSLTDYVAKGMATLGLDERGRDSGHGNSHRRHRSRYSSPPSEYEYDYSDRPRHTKRHHDRY</sequence>
<dbReference type="Proteomes" id="UP000023758">
    <property type="component" value="Unassembled WGS sequence"/>
</dbReference>
<feature type="compositionally biased region" description="Basic and acidic residues" evidence="1">
    <location>
        <begin position="218"/>
        <end position="227"/>
    </location>
</feature>
<feature type="region of interest" description="Disordered" evidence="1">
    <location>
        <begin position="302"/>
        <end position="324"/>
    </location>
</feature>
<dbReference type="EMBL" id="KK207687">
    <property type="protein sequence ID" value="EZF57456.1"/>
    <property type="molecule type" value="Genomic_DNA"/>
</dbReference>
<reference evidence="2" key="1">
    <citation type="submission" date="2014-02" db="EMBL/GenBank/DDBJ databases">
        <title>The Genome Sequence of Trichophyton rubrum (morphotype fischeri) CBS 288.86.</title>
        <authorList>
            <consortium name="The Broad Institute Genomics Platform"/>
            <person name="Cuomo C.A."/>
            <person name="White T.C."/>
            <person name="Graser Y."/>
            <person name="Martinez-Rossi N."/>
            <person name="Heitman J."/>
            <person name="Young S.K."/>
            <person name="Zeng Q."/>
            <person name="Gargeya S."/>
            <person name="Abouelleil A."/>
            <person name="Alvarado L."/>
            <person name="Chapman S.B."/>
            <person name="Gainer-Dewar J."/>
            <person name="Goldberg J."/>
            <person name="Griggs A."/>
            <person name="Gujja S."/>
            <person name="Hansen M."/>
            <person name="Howarth C."/>
            <person name="Imamovic A."/>
            <person name="Larimer J."/>
            <person name="Martinez D."/>
            <person name="Murphy C."/>
            <person name="Pearson M.D."/>
            <person name="Persinoti G."/>
            <person name="Poon T."/>
            <person name="Priest M."/>
            <person name="Roberts A.D."/>
            <person name="Saif S."/>
            <person name="Shea T.D."/>
            <person name="Sykes S.N."/>
            <person name="Wortman J."/>
            <person name="Nusbaum C."/>
            <person name="Birren B."/>
        </authorList>
    </citation>
    <scope>NUCLEOTIDE SEQUENCE [LARGE SCALE GENOMIC DNA]</scope>
    <source>
        <strain evidence="2">CBS 288.86</strain>
    </source>
</reference>
<feature type="compositionally biased region" description="Basic and acidic residues" evidence="1">
    <location>
        <begin position="158"/>
        <end position="205"/>
    </location>
</feature>
<feature type="region of interest" description="Disordered" evidence="1">
    <location>
        <begin position="1"/>
        <end position="227"/>
    </location>
</feature>
<evidence type="ECO:0000313" key="2">
    <source>
        <dbReference type="EMBL" id="EZF57456.1"/>
    </source>
</evidence>
<dbReference type="HOGENOM" id="CLU_683688_0_0_1"/>
<proteinExistence type="predicted"/>
<dbReference type="OrthoDB" id="5407645at2759"/>
<evidence type="ECO:0000256" key="1">
    <source>
        <dbReference type="SAM" id="MobiDB-lite"/>
    </source>
</evidence>
<gene>
    <name evidence="2" type="ORF">H103_00295</name>
</gene>
<feature type="compositionally biased region" description="Basic and acidic residues" evidence="1">
    <location>
        <begin position="341"/>
        <end position="351"/>
    </location>
</feature>
<accession>A0A022WH52</accession>